<dbReference type="RefSeq" id="YP_010798585.1">
    <property type="nucleotide sequence ID" value="NC_076495.1"/>
</dbReference>
<protein>
    <submittedName>
        <fullName evidence="1">HSP90</fullName>
    </submittedName>
</protein>
<evidence type="ECO:0000313" key="2">
    <source>
        <dbReference type="Proteomes" id="UP000679762"/>
    </source>
</evidence>
<dbReference type="EMBL" id="MT409627">
    <property type="protein sequence ID" value="QNT12724.1"/>
    <property type="molecule type" value="Genomic_RNA"/>
</dbReference>
<dbReference type="InterPro" id="IPR004909">
    <property type="entry name" value="Vir_Hsp90"/>
</dbReference>
<gene>
    <name evidence="1" type="primary">ORF5</name>
</gene>
<dbReference type="Proteomes" id="UP000679762">
    <property type="component" value="Segment"/>
</dbReference>
<name>A0A7H1JMH7_9CLOS</name>
<organism evidence="1 2">
    <name type="scientific">Yam asymptomatic virus 1</name>
    <dbReference type="NCBI Taxonomy" id="2771210"/>
    <lineage>
        <taxon>Viruses</taxon>
        <taxon>Riboviria</taxon>
        <taxon>Orthornavirae</taxon>
        <taxon>Kitrinoviricota</taxon>
        <taxon>Alsuviricetes</taxon>
        <taxon>Martellivirales</taxon>
        <taxon>Closteroviridae</taxon>
        <taxon>Ampelovirus</taxon>
        <taxon>Ampelovirus dioscoreae</taxon>
    </lineage>
</organism>
<dbReference type="Pfam" id="PF03225">
    <property type="entry name" value="Viral_Hsp90"/>
    <property type="match status" value="1"/>
</dbReference>
<proteinExistence type="predicted"/>
<keyword evidence="2" id="KW-1185">Reference proteome</keyword>
<sequence>MSISDVDTQLLRCVFGRENVEDELIEYSRVFANKRAPLDYRWSEYFLYDYLKSKGMLENYQGTEGEFRRRSTLIVQNNYYYITSRNYADLSTVKGGLIGPSSEEISEHAKKYSGNNPYLRGIIVACCESAGRLVSLGEIRDAYNLSEKVVLRKPSDATLDGISKRCKRATDLYLINLLRLGDPTHSTKVIIYADMIRTTIDLTLPFQKKPEFIGLKAFLIELCEKFRPKYDTFDNRTFWLESIINAAESTMRLLYGKFNKPTLDSLISLTPFRKGDDVPVSERVLTNRILLSGLIGREKGVRMFLPERVFVEVLQVVMNEFRHSCRPLPTPKRCLSILLLYGILQRTNKTRLVAYQKKFSVTFGTVTYTCDIHHVLTVCSKFDKDFGNTFRRFLGTFSALASKLSTNKSLTAGNIIWKDFYDLPLSLNFDFAKYLNPKILSKDENHYLTALNYRFSKIK</sequence>
<accession>A0A7H1JMH7</accession>
<evidence type="ECO:0000313" key="1">
    <source>
        <dbReference type="EMBL" id="QNT12724.1"/>
    </source>
</evidence>
<dbReference type="GeneID" id="80536821"/>
<dbReference type="KEGG" id="vg:80536821"/>
<reference evidence="1" key="1">
    <citation type="journal article" date="2020" name="Arch.">
        <title>Yam asymptomatic virus 1, a novel virus infecting yams (Dioscorea spp.) with significant prevalence in a germplasm collection.</title>
        <authorList>
            <person name="Marais A."/>
            <person name="Umber M."/>
            <person name="Filloux D."/>
            <person name="Gomez R.M."/>
            <person name="Faure C."/>
            <person name="Pavis C."/>
            <person name="Julian C."/>
            <person name="Roumagnac P."/>
            <person name="Acina-Mambole I."/>
            <person name="Bonheur L."/>
            <person name="Theil S."/>
            <person name="Contreras S."/>
            <person name="Candresse T."/>
            <person name="Teycheney P.Y."/>
        </authorList>
    </citation>
    <scope>NUCLEOTIDE SEQUENCE</scope>
    <source>
        <strain evidence="1">VU567Da</strain>
    </source>
</reference>